<dbReference type="SUPFAM" id="SSF48452">
    <property type="entry name" value="TPR-like"/>
    <property type="match status" value="1"/>
</dbReference>
<dbReference type="PANTHER" id="PTHR45954:SF1">
    <property type="entry name" value="LD33695P"/>
    <property type="match status" value="1"/>
</dbReference>
<keyword evidence="3" id="KW-0677">Repeat</keyword>
<proteinExistence type="predicted"/>
<keyword evidence="2" id="KW-0963">Cytoplasm</keyword>
<evidence type="ECO:0000313" key="4">
    <source>
        <dbReference type="EMBL" id="MPC95628.1"/>
    </source>
</evidence>
<dbReference type="PANTHER" id="PTHR45954">
    <property type="entry name" value="LD33695P"/>
    <property type="match status" value="1"/>
</dbReference>
<evidence type="ECO:0000256" key="1">
    <source>
        <dbReference type="ARBA" id="ARBA00004496"/>
    </source>
</evidence>
<accession>A0A5B7JRG4</accession>
<comment type="caution">
    <text evidence="4">The sequence shown here is derived from an EMBL/GenBank/DDBJ whole genome shotgun (WGS) entry which is preliminary data.</text>
</comment>
<evidence type="ECO:0000256" key="3">
    <source>
        <dbReference type="ARBA" id="ARBA00022737"/>
    </source>
</evidence>
<keyword evidence="5" id="KW-1185">Reference proteome</keyword>
<reference evidence="4 5" key="1">
    <citation type="submission" date="2019-05" db="EMBL/GenBank/DDBJ databases">
        <title>Another draft genome of Portunus trituberculatus and its Hox gene families provides insights of decapod evolution.</title>
        <authorList>
            <person name="Jeong J.-H."/>
            <person name="Song I."/>
            <person name="Kim S."/>
            <person name="Choi T."/>
            <person name="Kim D."/>
            <person name="Ryu S."/>
            <person name="Kim W."/>
        </authorList>
    </citation>
    <scope>NUCLEOTIDE SEQUENCE [LARGE SCALE GENOMIC DNA]</scope>
    <source>
        <tissue evidence="4">Muscle</tissue>
    </source>
</reference>
<dbReference type="EMBL" id="VSRR010102921">
    <property type="protein sequence ID" value="MPC95628.1"/>
    <property type="molecule type" value="Genomic_DNA"/>
</dbReference>
<evidence type="ECO:0000313" key="5">
    <source>
        <dbReference type="Proteomes" id="UP000324222"/>
    </source>
</evidence>
<dbReference type="Proteomes" id="UP000324222">
    <property type="component" value="Unassembled WGS sequence"/>
</dbReference>
<dbReference type="InterPro" id="IPR052386">
    <property type="entry name" value="GPSM"/>
</dbReference>
<dbReference type="GO" id="GO:0005938">
    <property type="term" value="C:cell cortex"/>
    <property type="evidence" value="ECO:0007669"/>
    <property type="project" value="TreeGrafter"/>
</dbReference>
<dbReference type="InterPro" id="IPR011990">
    <property type="entry name" value="TPR-like_helical_dom_sf"/>
</dbReference>
<dbReference type="Gene3D" id="1.25.40.10">
    <property type="entry name" value="Tetratricopeptide repeat domain"/>
    <property type="match status" value="1"/>
</dbReference>
<protein>
    <submittedName>
        <fullName evidence="4">G-protein-signaling modulator 2</fullName>
    </submittedName>
</protein>
<dbReference type="OrthoDB" id="286233at2759"/>
<dbReference type="GO" id="GO:0001965">
    <property type="term" value="F:G-protein alpha-subunit binding"/>
    <property type="evidence" value="ECO:0007669"/>
    <property type="project" value="TreeGrafter"/>
</dbReference>
<evidence type="ECO:0000256" key="2">
    <source>
        <dbReference type="ARBA" id="ARBA00022490"/>
    </source>
</evidence>
<dbReference type="AlphaFoldDB" id="A0A5B7JRG4"/>
<dbReference type="GO" id="GO:0005092">
    <property type="term" value="F:GDP-dissociation inhibitor activity"/>
    <property type="evidence" value="ECO:0007669"/>
    <property type="project" value="TreeGrafter"/>
</dbReference>
<organism evidence="4 5">
    <name type="scientific">Portunus trituberculatus</name>
    <name type="common">Swimming crab</name>
    <name type="synonym">Neptunus trituberculatus</name>
    <dbReference type="NCBI Taxonomy" id="210409"/>
    <lineage>
        <taxon>Eukaryota</taxon>
        <taxon>Metazoa</taxon>
        <taxon>Ecdysozoa</taxon>
        <taxon>Arthropoda</taxon>
        <taxon>Crustacea</taxon>
        <taxon>Multicrustacea</taxon>
        <taxon>Malacostraca</taxon>
        <taxon>Eumalacostraca</taxon>
        <taxon>Eucarida</taxon>
        <taxon>Decapoda</taxon>
        <taxon>Pleocyemata</taxon>
        <taxon>Brachyura</taxon>
        <taxon>Eubrachyura</taxon>
        <taxon>Portunoidea</taxon>
        <taxon>Portunidae</taxon>
        <taxon>Portuninae</taxon>
        <taxon>Portunus</taxon>
    </lineage>
</organism>
<name>A0A5B7JRG4_PORTR</name>
<gene>
    <name evidence="4" type="primary">GPSM2_0</name>
    <name evidence="4" type="ORF">E2C01_090847</name>
</gene>
<dbReference type="GO" id="GO:0000132">
    <property type="term" value="P:establishment of mitotic spindle orientation"/>
    <property type="evidence" value="ECO:0007669"/>
    <property type="project" value="TreeGrafter"/>
</dbReference>
<sequence length="80" mass="9037">MGDRLGVAKASGNLGNTLKVMGKFKEAICCCERHLSISQELEDKVRLAEMHLRNTSCHSTSEFHALVSLLMKWEVELLYQ</sequence>
<comment type="subcellular location">
    <subcellularLocation>
        <location evidence="1">Cytoplasm</location>
    </subcellularLocation>
</comment>